<dbReference type="Pfam" id="PF00240">
    <property type="entry name" value="ubiquitin"/>
    <property type="match status" value="1"/>
</dbReference>
<accession>A0A7S1G5A1</accession>
<evidence type="ECO:0000313" key="2">
    <source>
        <dbReference type="EMBL" id="CAD8908674.1"/>
    </source>
</evidence>
<name>A0A7S1G5A1_9STRA</name>
<protein>
    <recommendedName>
        <fullName evidence="1">Ubiquitin-like domain-containing protein</fullName>
    </recommendedName>
</protein>
<evidence type="ECO:0000259" key="1">
    <source>
        <dbReference type="PROSITE" id="PS50053"/>
    </source>
</evidence>
<dbReference type="PROSITE" id="PS50053">
    <property type="entry name" value="UBIQUITIN_2"/>
    <property type="match status" value="1"/>
</dbReference>
<sequence length="106" mass="11364">MARAIRTSAEGEGDWQLRDGHAGATLYVKTLAGETYTIDRLSWGATIRHLKRRVSEVSGVPADDIRLLFAGSEKMDDRVLEGIGVGGGSTLHMVVRRTAEAAADAP</sequence>
<dbReference type="Gene3D" id="3.10.20.90">
    <property type="entry name" value="Phosphatidylinositol 3-kinase Catalytic Subunit, Chain A, domain 1"/>
    <property type="match status" value="1"/>
</dbReference>
<dbReference type="InterPro" id="IPR000626">
    <property type="entry name" value="Ubiquitin-like_dom"/>
</dbReference>
<dbReference type="SUPFAM" id="SSF54236">
    <property type="entry name" value="Ubiquitin-like"/>
    <property type="match status" value="1"/>
</dbReference>
<reference evidence="2" key="1">
    <citation type="submission" date="2021-01" db="EMBL/GenBank/DDBJ databases">
        <authorList>
            <person name="Corre E."/>
            <person name="Pelletier E."/>
            <person name="Niang G."/>
            <person name="Scheremetjew M."/>
            <person name="Finn R."/>
            <person name="Kale V."/>
            <person name="Holt S."/>
            <person name="Cochrane G."/>
            <person name="Meng A."/>
            <person name="Brown T."/>
            <person name="Cohen L."/>
        </authorList>
    </citation>
    <scope>NUCLEOTIDE SEQUENCE</scope>
    <source>
        <strain evidence="2">Ms1</strain>
    </source>
</reference>
<feature type="domain" description="Ubiquitin-like" evidence="1">
    <location>
        <begin position="24"/>
        <end position="100"/>
    </location>
</feature>
<dbReference type="SMART" id="SM00213">
    <property type="entry name" value="UBQ"/>
    <property type="match status" value="1"/>
</dbReference>
<organism evidence="2">
    <name type="scientific">Bicosoecida sp. CB-2014</name>
    <dbReference type="NCBI Taxonomy" id="1486930"/>
    <lineage>
        <taxon>Eukaryota</taxon>
        <taxon>Sar</taxon>
        <taxon>Stramenopiles</taxon>
        <taxon>Bigyra</taxon>
        <taxon>Opalozoa</taxon>
        <taxon>Bicosoecida</taxon>
    </lineage>
</organism>
<dbReference type="InterPro" id="IPR029071">
    <property type="entry name" value="Ubiquitin-like_domsf"/>
</dbReference>
<proteinExistence type="predicted"/>
<dbReference type="EMBL" id="HBFS01002711">
    <property type="protein sequence ID" value="CAD8908674.1"/>
    <property type="molecule type" value="Transcribed_RNA"/>
</dbReference>
<dbReference type="AlphaFoldDB" id="A0A7S1G5A1"/>
<gene>
    <name evidence="2" type="ORF">BSP0115_LOCUS1878</name>
</gene>
<dbReference type="CDD" id="cd17039">
    <property type="entry name" value="Ubl_ubiquitin_like"/>
    <property type="match status" value="1"/>
</dbReference>